<dbReference type="GO" id="GO:0080120">
    <property type="term" value="P:CAAX-box protein maturation"/>
    <property type="evidence" value="ECO:0007669"/>
    <property type="project" value="UniProtKB-ARBA"/>
</dbReference>
<dbReference type="PANTHER" id="PTHR36435:SF1">
    <property type="entry name" value="CAAX AMINO TERMINAL PROTEASE FAMILY PROTEIN"/>
    <property type="match status" value="1"/>
</dbReference>
<feature type="transmembrane region" description="Helical" evidence="1">
    <location>
        <begin position="20"/>
        <end position="40"/>
    </location>
</feature>
<sequence>MLTKCNKLLTKTRSHHSILLASFIILSPLILLFLISYVKLALPIVNSDLTSIIKLLVIAPILEEVVFRGLLQDFIKKITVSKLTCYFIVNIIFALLHYKNSYDILYLSGVFISGLIFSTIKDYYKKISVAIICHAYFNLIYLIITQYSN</sequence>
<feature type="transmembrane region" description="Helical" evidence="1">
    <location>
        <begin position="83"/>
        <end position="98"/>
    </location>
</feature>
<dbReference type="InterPro" id="IPR003675">
    <property type="entry name" value="Rce1/LyrA-like_dom"/>
</dbReference>
<evidence type="ECO:0000313" key="3">
    <source>
        <dbReference type="EMBL" id="AUR52487.1"/>
    </source>
</evidence>
<feature type="transmembrane region" description="Helical" evidence="1">
    <location>
        <begin position="104"/>
        <end position="120"/>
    </location>
</feature>
<dbReference type="RefSeq" id="WP_102951778.1">
    <property type="nucleotide sequence ID" value="NZ_CP024847.1"/>
</dbReference>
<proteinExistence type="predicted"/>
<name>A0A2I7N7P9_9NEIS</name>
<dbReference type="AlphaFoldDB" id="A0A2I7N7P9"/>
<dbReference type="EMBL" id="CP024847">
    <property type="protein sequence ID" value="AUR52487.1"/>
    <property type="molecule type" value="Genomic_DNA"/>
</dbReference>
<reference evidence="4" key="1">
    <citation type="submission" date="2017-11" db="EMBL/GenBank/DDBJ databases">
        <authorList>
            <person name="Chan K.G."/>
            <person name="Lee L.S."/>
        </authorList>
    </citation>
    <scope>NUCLEOTIDE SEQUENCE [LARGE SCALE GENOMIC DNA]</scope>
    <source>
        <strain evidence="4">DSM 100970</strain>
    </source>
</reference>
<dbReference type="PANTHER" id="PTHR36435">
    <property type="entry name" value="SLR1288 PROTEIN"/>
    <property type="match status" value="1"/>
</dbReference>
<keyword evidence="1" id="KW-0812">Transmembrane</keyword>
<keyword evidence="4" id="KW-1185">Reference proteome</keyword>
<feature type="domain" description="CAAX prenyl protease 2/Lysostaphin resistance protein A-like" evidence="2">
    <location>
        <begin position="49"/>
        <end position="140"/>
    </location>
</feature>
<organism evidence="3 4">
    <name type="scientific">Aquella oligotrophica</name>
    <dbReference type="NCBI Taxonomy" id="2067065"/>
    <lineage>
        <taxon>Bacteria</taxon>
        <taxon>Pseudomonadati</taxon>
        <taxon>Pseudomonadota</taxon>
        <taxon>Betaproteobacteria</taxon>
        <taxon>Neisseriales</taxon>
        <taxon>Neisseriaceae</taxon>
        <taxon>Aquella</taxon>
    </lineage>
</organism>
<feature type="transmembrane region" description="Helical" evidence="1">
    <location>
        <begin position="52"/>
        <end position="71"/>
    </location>
</feature>
<dbReference type="Pfam" id="PF02517">
    <property type="entry name" value="Rce1-like"/>
    <property type="match status" value="1"/>
</dbReference>
<keyword evidence="1" id="KW-1133">Transmembrane helix</keyword>
<dbReference type="InterPro" id="IPR052710">
    <property type="entry name" value="CAAX_protease"/>
</dbReference>
<evidence type="ECO:0000256" key="1">
    <source>
        <dbReference type="SAM" id="Phobius"/>
    </source>
</evidence>
<protein>
    <recommendedName>
        <fullName evidence="2">CAAX prenyl protease 2/Lysostaphin resistance protein A-like domain-containing protein</fullName>
    </recommendedName>
</protein>
<dbReference type="Proteomes" id="UP000236655">
    <property type="component" value="Chromosome"/>
</dbReference>
<evidence type="ECO:0000259" key="2">
    <source>
        <dbReference type="Pfam" id="PF02517"/>
    </source>
</evidence>
<dbReference type="GO" id="GO:0004175">
    <property type="term" value="F:endopeptidase activity"/>
    <property type="evidence" value="ECO:0007669"/>
    <property type="project" value="UniProtKB-ARBA"/>
</dbReference>
<keyword evidence="1" id="KW-0472">Membrane</keyword>
<dbReference type="OrthoDB" id="158986at2"/>
<feature type="transmembrane region" description="Helical" evidence="1">
    <location>
        <begin position="127"/>
        <end position="144"/>
    </location>
</feature>
<evidence type="ECO:0000313" key="4">
    <source>
        <dbReference type="Proteomes" id="UP000236655"/>
    </source>
</evidence>
<dbReference type="KEGG" id="nba:CUN60_09310"/>
<accession>A0A2I7N7P9</accession>
<gene>
    <name evidence="3" type="ORF">CUN60_09310</name>
</gene>